<comment type="caution">
    <text evidence="2">The sequence shown here is derived from an EMBL/GenBank/DDBJ whole genome shotgun (WGS) entry which is preliminary data.</text>
</comment>
<accession>A0A916EAV4</accession>
<evidence type="ECO:0000313" key="3">
    <source>
        <dbReference type="Proteomes" id="UP000684084"/>
    </source>
</evidence>
<organism evidence="2 3">
    <name type="scientific">Rhizophagus irregularis</name>
    <dbReference type="NCBI Taxonomy" id="588596"/>
    <lineage>
        <taxon>Eukaryota</taxon>
        <taxon>Fungi</taxon>
        <taxon>Fungi incertae sedis</taxon>
        <taxon>Mucoromycota</taxon>
        <taxon>Glomeromycotina</taxon>
        <taxon>Glomeromycetes</taxon>
        <taxon>Glomerales</taxon>
        <taxon>Glomeraceae</taxon>
        <taxon>Rhizophagus</taxon>
    </lineage>
</organism>
<feature type="compositionally biased region" description="Acidic residues" evidence="1">
    <location>
        <begin position="116"/>
        <end position="141"/>
    </location>
</feature>
<dbReference type="OrthoDB" id="2445810at2759"/>
<feature type="region of interest" description="Disordered" evidence="1">
    <location>
        <begin position="1"/>
        <end position="25"/>
    </location>
</feature>
<reference evidence="2" key="1">
    <citation type="submission" date="2020-05" db="EMBL/GenBank/DDBJ databases">
        <authorList>
            <person name="Rincon C."/>
            <person name="Sanders R I."/>
            <person name="Robbins C."/>
            <person name="Chaturvedi A."/>
        </authorList>
    </citation>
    <scope>NUCLEOTIDE SEQUENCE</scope>
    <source>
        <strain evidence="2">CHB12</strain>
    </source>
</reference>
<dbReference type="EMBL" id="CAGKOT010000024">
    <property type="protein sequence ID" value="CAB5368069.1"/>
    <property type="molecule type" value="Genomic_DNA"/>
</dbReference>
<gene>
    <name evidence="2" type="ORF">CHRIB12_LOCUS11569</name>
</gene>
<feature type="region of interest" description="Disordered" evidence="1">
    <location>
        <begin position="99"/>
        <end position="141"/>
    </location>
</feature>
<name>A0A916EAV4_9GLOM</name>
<sequence>MQYSDSEDEYKYESDNDYSTDSSHENYCTQRILKLGEISFVWTNKETDKKKAPYTGNSTASYYRKYGLSGTYTKAAKDSLPITQYFTTQLLQAESEIIEEKELDKELPDRESPDKESDDESDDESDNEPNEESDEDSEEFENEMDIDNDFSNKMEALEIILHQNKKKISVYDYLSHRSIYEFFINWKEKGMTCKNAAFNAAKKVYDKGLYRARIINKWAKSWIENGVLPVSLQETIGCLKLTDEQAQVYPN</sequence>
<dbReference type="AlphaFoldDB" id="A0A916EAV4"/>
<proteinExistence type="predicted"/>
<dbReference type="Proteomes" id="UP000684084">
    <property type="component" value="Unassembled WGS sequence"/>
</dbReference>
<feature type="compositionally biased region" description="Basic and acidic residues" evidence="1">
    <location>
        <begin position="99"/>
        <end position="115"/>
    </location>
</feature>
<evidence type="ECO:0000256" key="1">
    <source>
        <dbReference type="SAM" id="MobiDB-lite"/>
    </source>
</evidence>
<evidence type="ECO:0000313" key="2">
    <source>
        <dbReference type="EMBL" id="CAB5368069.1"/>
    </source>
</evidence>
<protein>
    <submittedName>
        <fullName evidence="2">Uncharacterized protein</fullName>
    </submittedName>
</protein>